<evidence type="ECO:0000256" key="6">
    <source>
        <dbReference type="ARBA" id="ARBA00023163"/>
    </source>
</evidence>
<dbReference type="GO" id="GO:0003700">
    <property type="term" value="F:DNA-binding transcription factor activity"/>
    <property type="evidence" value="ECO:0007669"/>
    <property type="project" value="UniProtKB-UniRule"/>
</dbReference>
<keyword evidence="1 9" id="KW-0479">Metal-binding</keyword>
<dbReference type="InterPro" id="IPR045174">
    <property type="entry name" value="Dof"/>
</dbReference>
<evidence type="ECO:0000256" key="9">
    <source>
        <dbReference type="RuleBase" id="RU369094"/>
    </source>
</evidence>
<dbReference type="Pfam" id="PF02701">
    <property type="entry name" value="Zn_ribbon_Dof"/>
    <property type="match status" value="1"/>
</dbReference>
<dbReference type="GO" id="GO:0003677">
    <property type="term" value="F:DNA binding"/>
    <property type="evidence" value="ECO:0007669"/>
    <property type="project" value="UniProtKB-UniRule"/>
</dbReference>
<comment type="subcellular location">
    <subcellularLocation>
        <location evidence="8 9">Nucleus</location>
    </subcellularLocation>
</comment>
<dbReference type="PROSITE" id="PS50884">
    <property type="entry name" value="ZF_DOF_2"/>
    <property type="match status" value="1"/>
</dbReference>
<feature type="domain" description="Dof-type" evidence="11">
    <location>
        <begin position="184"/>
        <end position="238"/>
    </location>
</feature>
<comment type="function">
    <text evidence="9">Transcription factor that binds specifically to a 5'-AA[AG]G-3' consensus core sequence.</text>
</comment>
<keyword evidence="4 9" id="KW-0805">Transcription regulation</keyword>
<gene>
    <name evidence="12" type="ORF">HS088_TW18G01144</name>
</gene>
<feature type="region of interest" description="Disordered" evidence="10">
    <location>
        <begin position="410"/>
        <end position="433"/>
    </location>
</feature>
<dbReference type="EMBL" id="JAAARO010000018">
    <property type="protein sequence ID" value="KAF5732449.1"/>
    <property type="molecule type" value="Genomic_DNA"/>
</dbReference>
<organism evidence="12 13">
    <name type="scientific">Tripterygium wilfordii</name>
    <name type="common">Thunder God vine</name>
    <dbReference type="NCBI Taxonomy" id="458696"/>
    <lineage>
        <taxon>Eukaryota</taxon>
        <taxon>Viridiplantae</taxon>
        <taxon>Streptophyta</taxon>
        <taxon>Embryophyta</taxon>
        <taxon>Tracheophyta</taxon>
        <taxon>Spermatophyta</taxon>
        <taxon>Magnoliopsida</taxon>
        <taxon>eudicotyledons</taxon>
        <taxon>Gunneridae</taxon>
        <taxon>Pentapetalae</taxon>
        <taxon>rosids</taxon>
        <taxon>fabids</taxon>
        <taxon>Celastrales</taxon>
        <taxon>Celastraceae</taxon>
        <taxon>Tripterygium</taxon>
    </lineage>
</organism>
<feature type="compositionally biased region" description="Low complexity" evidence="10">
    <location>
        <begin position="239"/>
        <end position="249"/>
    </location>
</feature>
<evidence type="ECO:0000259" key="11">
    <source>
        <dbReference type="PROSITE" id="PS50884"/>
    </source>
</evidence>
<evidence type="ECO:0000256" key="2">
    <source>
        <dbReference type="ARBA" id="ARBA00022771"/>
    </source>
</evidence>
<feature type="region of interest" description="Disordered" evidence="10">
    <location>
        <begin position="225"/>
        <end position="266"/>
    </location>
</feature>
<reference evidence="12 13" key="1">
    <citation type="journal article" date="2020" name="Nat. Commun.">
        <title>Genome of Tripterygium wilfordii and identification of cytochrome P450 involved in triptolide biosynthesis.</title>
        <authorList>
            <person name="Tu L."/>
            <person name="Su P."/>
            <person name="Zhang Z."/>
            <person name="Gao L."/>
            <person name="Wang J."/>
            <person name="Hu T."/>
            <person name="Zhou J."/>
            <person name="Zhang Y."/>
            <person name="Zhao Y."/>
            <person name="Liu Y."/>
            <person name="Song Y."/>
            <person name="Tong Y."/>
            <person name="Lu Y."/>
            <person name="Yang J."/>
            <person name="Xu C."/>
            <person name="Jia M."/>
            <person name="Peters R.J."/>
            <person name="Huang L."/>
            <person name="Gao W."/>
        </authorList>
    </citation>
    <scope>NUCLEOTIDE SEQUENCE [LARGE SCALE GENOMIC DNA]</scope>
    <source>
        <strain evidence="13">cv. XIE 37</strain>
        <tissue evidence="12">Leaf</tissue>
    </source>
</reference>
<evidence type="ECO:0000313" key="13">
    <source>
        <dbReference type="Proteomes" id="UP000593562"/>
    </source>
</evidence>
<proteinExistence type="predicted"/>
<dbReference type="GO" id="GO:0005634">
    <property type="term" value="C:nucleus"/>
    <property type="evidence" value="ECO:0007669"/>
    <property type="project" value="UniProtKB-SubCell"/>
</dbReference>
<dbReference type="PANTHER" id="PTHR31992">
    <property type="entry name" value="DOF ZINC FINGER PROTEIN DOF1.4-RELATED"/>
    <property type="match status" value="1"/>
</dbReference>
<evidence type="ECO:0000256" key="3">
    <source>
        <dbReference type="ARBA" id="ARBA00022833"/>
    </source>
</evidence>
<protein>
    <recommendedName>
        <fullName evidence="9">Dof zinc finger protein</fullName>
    </recommendedName>
</protein>
<keyword evidence="5 8" id="KW-0238">DNA-binding</keyword>
<dbReference type="GO" id="GO:0008270">
    <property type="term" value="F:zinc ion binding"/>
    <property type="evidence" value="ECO:0007669"/>
    <property type="project" value="UniProtKB-KW"/>
</dbReference>
<evidence type="ECO:0000256" key="1">
    <source>
        <dbReference type="ARBA" id="ARBA00022723"/>
    </source>
</evidence>
<accession>A0A7J7CE84</accession>
<comment type="caution">
    <text evidence="12">The sequence shown here is derived from an EMBL/GenBank/DDBJ whole genome shotgun (WGS) entry which is preliminary data.</text>
</comment>
<dbReference type="PROSITE" id="PS01361">
    <property type="entry name" value="ZF_DOF_1"/>
    <property type="match status" value="1"/>
</dbReference>
<evidence type="ECO:0000256" key="7">
    <source>
        <dbReference type="ARBA" id="ARBA00023242"/>
    </source>
</evidence>
<keyword evidence="13" id="KW-1185">Reference proteome</keyword>
<keyword evidence="2 8" id="KW-0863">Zinc-finger</keyword>
<evidence type="ECO:0000256" key="8">
    <source>
        <dbReference type="PROSITE-ProRule" id="PRU00071"/>
    </source>
</evidence>
<evidence type="ECO:0000256" key="5">
    <source>
        <dbReference type="ARBA" id="ARBA00023125"/>
    </source>
</evidence>
<evidence type="ECO:0000313" key="12">
    <source>
        <dbReference type="EMBL" id="KAF5732449.1"/>
    </source>
</evidence>
<dbReference type="InParanoid" id="A0A7J7CE84"/>
<dbReference type="PANTHER" id="PTHR31992:SF285">
    <property type="entry name" value="DOF ZINC FINGER PROTEIN DOF4.6"/>
    <property type="match status" value="1"/>
</dbReference>
<keyword evidence="7 8" id="KW-0539">Nucleus</keyword>
<dbReference type="AlphaFoldDB" id="A0A7J7CE84"/>
<dbReference type="Proteomes" id="UP000593562">
    <property type="component" value="Unassembled WGS sequence"/>
</dbReference>
<keyword evidence="6 9" id="KW-0804">Transcription</keyword>
<evidence type="ECO:0000256" key="10">
    <source>
        <dbReference type="SAM" id="MobiDB-lite"/>
    </source>
</evidence>
<evidence type="ECO:0000256" key="4">
    <source>
        <dbReference type="ARBA" id="ARBA00023015"/>
    </source>
</evidence>
<keyword evidence="3 9" id="KW-0862">Zinc</keyword>
<dbReference type="InterPro" id="IPR003851">
    <property type="entry name" value="Znf_Dof"/>
</dbReference>
<sequence>MAVIHRSTGSFNAVIGHIVILQKSIKLMLLQPTDAYCLLEIFGVFQAKVAREGLKDKQIFTLIEDLAKHLRCVEIYAAILRSKKPDSRKFTDQAYRENIVLLTRDAKLLRVEMPCAGSVKAVVFAMSLVSENWHVLNHMDVFDGSADVEEHQMQWECIGVVKSMEGSSGAAAERRARPQKDQALNCPRCNSTNTKFCYYNNYSLSQPRYFCKTCRRYWTEGGSFRNVPVGGGSRKNKRSSSSSSSSSKNKVPDHHDLMMNITSSSPVGFAHQNPNIKIHHQAQDLNLAYPPLLLHEVPQNPSSTSTTSQHHGQQHLSAMEFLKTGIANSRGLMSSFMSIPVSADSNNTMYSTTAGFSLPDYKPTTLNFSLEAFQSDGYNGTSTNITALQETSTSTARLLFPMEDMKQIPNRTSATPTTSTQFEQNRGQGDSTGYWQGMFSGGW</sequence>
<name>A0A7J7CE84_TRIWF</name>